<accession>A0A7R8VPW2</accession>
<feature type="region of interest" description="Disordered" evidence="15">
    <location>
        <begin position="441"/>
        <end position="576"/>
    </location>
</feature>
<dbReference type="PANTHER" id="PTHR12022">
    <property type="entry name" value="UBIQUINOL-CYTOCHROME C REDUCTASE COMPLEX 14 KD PROTEIN"/>
    <property type="match status" value="1"/>
</dbReference>
<evidence type="ECO:0000256" key="1">
    <source>
        <dbReference type="ARBA" id="ARBA00004443"/>
    </source>
</evidence>
<evidence type="ECO:0000256" key="8">
    <source>
        <dbReference type="ARBA" id="ARBA00023128"/>
    </source>
</evidence>
<evidence type="ECO:0000256" key="5">
    <source>
        <dbReference type="ARBA" id="ARBA00022660"/>
    </source>
</evidence>
<keyword evidence="6" id="KW-0999">Mitochondrion inner membrane</keyword>
<dbReference type="GO" id="GO:0005743">
    <property type="term" value="C:mitochondrial inner membrane"/>
    <property type="evidence" value="ECO:0007669"/>
    <property type="project" value="UniProtKB-SubCell"/>
</dbReference>
<dbReference type="SUPFAM" id="SSF81524">
    <property type="entry name" value="14 kDa protein of cytochrome bc1 complex (Ubiquinol-cytochrome c reductase)"/>
    <property type="match status" value="1"/>
</dbReference>
<dbReference type="GO" id="GO:0006122">
    <property type="term" value="P:mitochondrial electron transport, ubiquinol to cytochrome c"/>
    <property type="evidence" value="ECO:0007669"/>
    <property type="project" value="InterPro"/>
</dbReference>
<evidence type="ECO:0000256" key="4">
    <source>
        <dbReference type="ARBA" id="ARBA00022448"/>
    </source>
</evidence>
<evidence type="ECO:0000256" key="12">
    <source>
        <dbReference type="ARBA" id="ARBA00032927"/>
    </source>
</evidence>
<gene>
    <name evidence="16" type="ORF">TDIB3V08_LOCUS8501</name>
</gene>
<evidence type="ECO:0000256" key="11">
    <source>
        <dbReference type="ARBA" id="ARBA00031684"/>
    </source>
</evidence>
<evidence type="ECO:0000256" key="6">
    <source>
        <dbReference type="ARBA" id="ARBA00022792"/>
    </source>
</evidence>
<dbReference type="InterPro" id="IPR036544">
    <property type="entry name" value="QCR7_sf"/>
</dbReference>
<evidence type="ECO:0000256" key="10">
    <source>
        <dbReference type="ARBA" id="ARBA00031021"/>
    </source>
</evidence>
<keyword evidence="9" id="KW-0472">Membrane</keyword>
<evidence type="ECO:0000313" key="16">
    <source>
        <dbReference type="EMBL" id="CAD7202316.1"/>
    </source>
</evidence>
<sequence>MIRFNKYGLHHNDVYDEDLPDVKEALRRLPQHIKDERNFRVIRAMQLSLTKTVLPKEEWVKFEEDNKYLDPYIEEVAKERKEREEWNRIAEDGEIEEHLCPIQHLPSCTHPVQSSQQLILLFNIIVGQNLLFESSWRCFVTLSPTHCYKYKFCSHHLQQAVLSVLSWFFAFDSREQVHSQAVRVAITARTEMSKKLFASPQREQLVPSDPNLCPSVLVTGVGLFSKVDTNRTTGSLENVTFNLAIHTNIPLSFFAFLLPVFSLKCGISKQLDTFTGLQISLQTLHIDHISLVPGPYPSKCLQQEVVRCRHFIGSHDGSLWPALSLPTVFLEGKLRLPCPGTTESSPVASAASSSLSLSSSCSSSRTRGSWVLSKNLNTLSDPLDTTYWPLGLTAKLHASPVHNNNKSHSSHTQYTAVTRYTQTPVQTLDTQVRLLDSQAHTPDTKVHSLDTPVHTLDTPVHTPDTKVHTLDTPVRTPDTKVHSLDTPVQHTGHPSPLTGLAGPHTGHASPHTGHAGPLTEHAGPHTGLAGSHTGHAGPHTSHKVPLTGHAGPHTRHKGPLTGHASPLTGHVGPLTGHVGPLTEHAGPLTEHAGPLTEHAGPLPVSLVDNQELSLWLQLSIVKRIQTPPDVSPSSPHTTSAPLIPQSSEKVAAYLLEEEGDRTRSATRANNESTLVPLLDTNLVTIIMPRGGVGVRFRTSLPWQQDHHRSNAFCRNTIRAPPPLPVQRCVGSGATQPQSGSVHPHRCSRRLVMRIARNGGSHNVTLISGAEIKTKEELAQRRLDLQNGSSTIA</sequence>
<dbReference type="PANTHER" id="PTHR12022:SF0">
    <property type="entry name" value="CYTOCHROME B-C1 COMPLEX SUBUNIT 7"/>
    <property type="match status" value="1"/>
</dbReference>
<comment type="subcellular location">
    <subcellularLocation>
        <location evidence="1">Mitochondrion inner membrane</location>
        <topology evidence="1">Peripheral membrane protein</topology>
        <orientation evidence="1">Matrix side</orientation>
    </subcellularLocation>
</comment>
<dbReference type="AlphaFoldDB" id="A0A7R8VPW2"/>
<reference evidence="16" key="1">
    <citation type="submission" date="2020-11" db="EMBL/GenBank/DDBJ databases">
        <authorList>
            <person name="Tran Van P."/>
        </authorList>
    </citation>
    <scope>NUCLEOTIDE SEQUENCE</scope>
</reference>
<dbReference type="GO" id="GO:0045275">
    <property type="term" value="C:respiratory chain complex III"/>
    <property type="evidence" value="ECO:0007669"/>
    <property type="project" value="InterPro"/>
</dbReference>
<dbReference type="InterPro" id="IPR003197">
    <property type="entry name" value="QCR7"/>
</dbReference>
<keyword evidence="8" id="KW-0496">Mitochondrion</keyword>
<evidence type="ECO:0000256" key="7">
    <source>
        <dbReference type="ARBA" id="ARBA00022982"/>
    </source>
</evidence>
<proteinExistence type="inferred from homology"/>
<name>A0A7R8VPW2_TIMDO</name>
<evidence type="ECO:0000256" key="3">
    <source>
        <dbReference type="ARBA" id="ARBA00016323"/>
    </source>
</evidence>
<comment type="similarity">
    <text evidence="2">Belongs to the UQCRB/QCR7 family.</text>
</comment>
<comment type="subunit">
    <text evidence="13">Component of the ubiquinol-cytochrome c oxidoreductase (cytochrome b-c1 complex, complex III, CIII), a multisubunit enzyme composed of 3 respiratory subunits cytochrome b, cytochrome c1 and Rieske protein, 2 core protein subunits, and additional low-molecular weight protein subunits. The complex exists as an obligatory dimer and forms supercomplexes (SCs) in the inner mitochondrial membrane with cytochrome c oxidase (complex IV, CIV).</text>
</comment>
<dbReference type="EMBL" id="OA569226">
    <property type="protein sequence ID" value="CAD7202316.1"/>
    <property type="molecule type" value="Genomic_DNA"/>
</dbReference>
<comment type="subunit">
    <text evidence="14">Component of the ubiquinol-cytochrome c oxidoreductase (cytochrome b-c1 complex, complex III, CIII), a multisubunit enzyme composed of 11 subunits. The complex is composed of 3 respiratory subunits cytochrome b, cytochrome c1 and Rieske protein UQCRFS1, 2 core protein subunits UQCRC1/QCR1 and UQCRC2/QCR2, and 6 low-molecular weight protein subunits UQCRH/QCR6, UQCRB/QCR7, UQCRQ/QCR8, UQCR10/QCR9, UQCR11/QCR10 and subunit 9, the cleavage product of Rieske protein UQCRFS1. The complex exists as an obligatory dimer and forms supercomplexes (SCs) in the inner mitochondrial membrane with NADH-ubiquinone oxidoreductase (complex I, CI) and cytochrome c oxidase (complex IV, CIV), resulting in different assemblies (supercomplex SCI(1)III(2)IV(1) and megacomplex MCI(2)III(2)IV(2)).</text>
</comment>
<evidence type="ECO:0000256" key="15">
    <source>
        <dbReference type="SAM" id="MobiDB-lite"/>
    </source>
</evidence>
<evidence type="ECO:0000256" key="9">
    <source>
        <dbReference type="ARBA" id="ARBA00023136"/>
    </source>
</evidence>
<evidence type="ECO:0000256" key="2">
    <source>
        <dbReference type="ARBA" id="ARBA00008554"/>
    </source>
</evidence>
<evidence type="ECO:0000256" key="14">
    <source>
        <dbReference type="ARBA" id="ARBA00046393"/>
    </source>
</evidence>
<organism evidence="16">
    <name type="scientific">Timema douglasi</name>
    <name type="common">Walking stick</name>
    <dbReference type="NCBI Taxonomy" id="61478"/>
    <lineage>
        <taxon>Eukaryota</taxon>
        <taxon>Metazoa</taxon>
        <taxon>Ecdysozoa</taxon>
        <taxon>Arthropoda</taxon>
        <taxon>Hexapoda</taxon>
        <taxon>Insecta</taxon>
        <taxon>Pterygota</taxon>
        <taxon>Neoptera</taxon>
        <taxon>Polyneoptera</taxon>
        <taxon>Phasmatodea</taxon>
        <taxon>Timematodea</taxon>
        <taxon>Timematoidea</taxon>
        <taxon>Timematidae</taxon>
        <taxon>Timema</taxon>
    </lineage>
</organism>
<dbReference type="FunFam" id="1.10.1090.10:FF:000001">
    <property type="entry name" value="Cytochrome b-c1 complex subunit 7"/>
    <property type="match status" value="1"/>
</dbReference>
<dbReference type="Gene3D" id="1.10.1090.10">
    <property type="entry name" value="Cytochrome b-c1 complex subunit 7"/>
    <property type="match status" value="1"/>
</dbReference>
<keyword evidence="7" id="KW-0249">Electron transport</keyword>
<keyword evidence="5" id="KW-0679">Respiratory chain</keyword>
<evidence type="ECO:0000256" key="13">
    <source>
        <dbReference type="ARBA" id="ARBA00038521"/>
    </source>
</evidence>
<keyword evidence="4" id="KW-0813">Transport</keyword>
<protein>
    <recommendedName>
        <fullName evidence="3">Cytochrome b-c1 complex subunit 7</fullName>
    </recommendedName>
    <alternativeName>
        <fullName evidence="11">Complex III subunit 7</fullName>
    </alternativeName>
    <alternativeName>
        <fullName evidence="10">Complex III subunit VII</fullName>
    </alternativeName>
    <alternativeName>
        <fullName evidence="12">Ubiquinol-cytochrome c reductase complex 14 kDa protein</fullName>
    </alternativeName>
</protein>
<dbReference type="Pfam" id="PF02271">
    <property type="entry name" value="UCR_14kD"/>
    <property type="match status" value="1"/>
</dbReference>